<dbReference type="KEGG" id="qso:IRL76_06440"/>
<feature type="transmembrane region" description="Helical" evidence="1">
    <location>
        <begin position="44"/>
        <end position="63"/>
    </location>
</feature>
<reference evidence="3 4" key="1">
    <citation type="submission" date="2020-11" db="EMBL/GenBank/DDBJ databases">
        <title>The genome sequence of Erythrobacter sp. 6D36.</title>
        <authorList>
            <person name="Liu Y."/>
        </authorList>
    </citation>
    <scope>NUCLEOTIDE SEQUENCE [LARGE SCALE GENOMIC DNA]</scope>
    <source>
        <strain evidence="3 4">6D36</strain>
    </source>
</reference>
<evidence type="ECO:0000313" key="3">
    <source>
        <dbReference type="EMBL" id="QPD00162.1"/>
    </source>
</evidence>
<dbReference type="EMBL" id="CP064654">
    <property type="protein sequence ID" value="QPD00162.1"/>
    <property type="molecule type" value="Genomic_DNA"/>
</dbReference>
<name>A0A7S8F6N4_9SPHN</name>
<dbReference type="InterPro" id="IPR007349">
    <property type="entry name" value="DUF418"/>
</dbReference>
<evidence type="ECO:0000259" key="2">
    <source>
        <dbReference type="Pfam" id="PF04235"/>
    </source>
</evidence>
<sequence>MADLATGGRIAWKCGGALMEELRGTLAAPVAQNERIDEVDVLRGFALLGVLTVNFVGFAGGGLMATDTQLATLPTARLDHIVDFIVEVLLVDKANTIFATLFGLGFYIQISRNGDRPGFVARYSRRLAWLWVFGMLNLTLLWVWDILNVYAIAGFILLAARHWKTRTFVIVGFLLAMISTDVQRAVAEMAGIPLMDWEPYSDASVHARQAASEAGDYLGMVGLMWRYTRDEWFVGGLFLVWLAYAPGRFMLGAAIGRSGLVDNIAGNLPLLRRIRNVILPLGLLVALAIVSVDAGAPGIDEKAGGYIRSFLESPAALLLAAGYACMVATGWHNPTGRRILAPFRPVGQMALTNYLMQGLAYAFVLFGIGPGLALGGKIGTSIVVLICLAFFAFQMAFSAWWLARYRFGPMEWLWRWLTYGGSAPAMRRLAPAQAAA</sequence>
<keyword evidence="1" id="KW-0472">Membrane</keyword>
<evidence type="ECO:0000256" key="1">
    <source>
        <dbReference type="SAM" id="Phobius"/>
    </source>
</evidence>
<feature type="transmembrane region" description="Helical" evidence="1">
    <location>
        <begin position="84"/>
        <end position="108"/>
    </location>
</feature>
<dbReference type="AlphaFoldDB" id="A0A7S8F6N4"/>
<dbReference type="Proteomes" id="UP000594459">
    <property type="component" value="Chromosome"/>
</dbReference>
<proteinExistence type="predicted"/>
<keyword evidence="4" id="KW-1185">Reference proteome</keyword>
<gene>
    <name evidence="3" type="ORF">IRL76_06440</name>
</gene>
<accession>A0A7S8F6N4</accession>
<feature type="transmembrane region" description="Helical" evidence="1">
    <location>
        <begin position="232"/>
        <end position="256"/>
    </location>
</feature>
<feature type="transmembrane region" description="Helical" evidence="1">
    <location>
        <begin position="128"/>
        <end position="160"/>
    </location>
</feature>
<feature type="domain" description="DUF418" evidence="2">
    <location>
        <begin position="256"/>
        <end position="420"/>
    </location>
</feature>
<feature type="transmembrane region" description="Helical" evidence="1">
    <location>
        <begin position="277"/>
        <end position="295"/>
    </location>
</feature>
<feature type="transmembrane region" description="Helical" evidence="1">
    <location>
        <begin position="382"/>
        <end position="403"/>
    </location>
</feature>
<evidence type="ECO:0000313" key="4">
    <source>
        <dbReference type="Proteomes" id="UP000594459"/>
    </source>
</evidence>
<dbReference type="Pfam" id="PF04235">
    <property type="entry name" value="DUF418"/>
    <property type="match status" value="1"/>
</dbReference>
<organism evidence="3 4">
    <name type="scientific">Qipengyuania soli</name>
    <dbReference type="NCBI Taxonomy" id="2782568"/>
    <lineage>
        <taxon>Bacteria</taxon>
        <taxon>Pseudomonadati</taxon>
        <taxon>Pseudomonadota</taxon>
        <taxon>Alphaproteobacteria</taxon>
        <taxon>Sphingomonadales</taxon>
        <taxon>Erythrobacteraceae</taxon>
        <taxon>Qipengyuania</taxon>
    </lineage>
</organism>
<dbReference type="PANTHER" id="PTHR30590">
    <property type="entry name" value="INNER MEMBRANE PROTEIN"/>
    <property type="match status" value="1"/>
</dbReference>
<dbReference type="InterPro" id="IPR052529">
    <property type="entry name" value="Bact_Transport_Assoc"/>
</dbReference>
<dbReference type="RefSeq" id="WP_200983956.1">
    <property type="nucleotide sequence ID" value="NZ_CP064654.1"/>
</dbReference>
<feature type="transmembrane region" description="Helical" evidence="1">
    <location>
        <begin position="354"/>
        <end position="376"/>
    </location>
</feature>
<feature type="transmembrane region" description="Helical" evidence="1">
    <location>
        <begin position="315"/>
        <end position="333"/>
    </location>
</feature>
<keyword evidence="1" id="KW-1133">Transmembrane helix</keyword>
<protein>
    <submittedName>
        <fullName evidence="3">DUF418 domain-containing protein</fullName>
    </submittedName>
</protein>
<dbReference type="PANTHER" id="PTHR30590:SF2">
    <property type="entry name" value="INNER MEMBRANE PROTEIN"/>
    <property type="match status" value="1"/>
</dbReference>
<keyword evidence="1" id="KW-0812">Transmembrane</keyword>